<keyword evidence="2" id="KW-1185">Reference proteome</keyword>
<dbReference type="Pfam" id="PF05773">
    <property type="entry name" value="RWD"/>
    <property type="match status" value="1"/>
</dbReference>
<dbReference type="InterPro" id="IPR040213">
    <property type="entry name" value="GIR2-like"/>
</dbReference>
<protein>
    <submittedName>
        <fullName evidence="1">Uncharacterized protein</fullName>
    </submittedName>
</protein>
<dbReference type="EMBL" id="WIXP02000005">
    <property type="protein sequence ID" value="KAF6210667.1"/>
    <property type="molecule type" value="Genomic_DNA"/>
</dbReference>
<dbReference type="SMART" id="SM00591">
    <property type="entry name" value="RWD"/>
    <property type="match status" value="1"/>
</dbReference>
<dbReference type="Proteomes" id="UP000466442">
    <property type="component" value="Linkage Group LG5"/>
</dbReference>
<sequence length="228" mass="26499">MDHKEEQTNEVEALDSIYCGELEILATEPLHVFSIPIKSDDYEEGVSGIQCLLKFEYTPMYPEEVPIIDVEEGENLDESSLNELKEFLIEQASENLGMVMVFTLVSAAQEWMNTLNDKLQVRKQEMEEEKKRKEEEEERKKFEGTRVTVESFLVWKQAFDEEMGILKQKEGSNKGRKLTGKELFMTDKSLNESDLKFLEEGDFVKVDESLFQDLDDLDIDDQELLDED</sequence>
<evidence type="ECO:0000313" key="2">
    <source>
        <dbReference type="Proteomes" id="UP000466442"/>
    </source>
</evidence>
<reference evidence="1" key="1">
    <citation type="journal article" date="2021" name="Mol. Ecol. Resour.">
        <title>Apolygus lucorum genome provides insights into omnivorousness and mesophyll feeding.</title>
        <authorList>
            <person name="Liu Y."/>
            <person name="Liu H."/>
            <person name="Wang H."/>
            <person name="Huang T."/>
            <person name="Liu B."/>
            <person name="Yang B."/>
            <person name="Yin L."/>
            <person name="Li B."/>
            <person name="Zhang Y."/>
            <person name="Zhang S."/>
            <person name="Jiang F."/>
            <person name="Zhang X."/>
            <person name="Ren Y."/>
            <person name="Wang B."/>
            <person name="Wang S."/>
            <person name="Lu Y."/>
            <person name="Wu K."/>
            <person name="Fan W."/>
            <person name="Wang G."/>
        </authorList>
    </citation>
    <scope>NUCLEOTIDE SEQUENCE</scope>
    <source>
        <strain evidence="1">12Hb</strain>
    </source>
</reference>
<proteinExistence type="predicted"/>
<dbReference type="OrthoDB" id="277175at2759"/>
<dbReference type="InterPro" id="IPR016135">
    <property type="entry name" value="UBQ-conjugating_enzyme/RWD"/>
</dbReference>
<dbReference type="Pfam" id="PF16543">
    <property type="entry name" value="DFRP_C"/>
    <property type="match status" value="1"/>
</dbReference>
<name>A0A6A4KD56_APOLU</name>
<dbReference type="PANTHER" id="PTHR12292">
    <property type="entry name" value="RWD DOMAIN-CONTAINING PROTEIN"/>
    <property type="match status" value="1"/>
</dbReference>
<dbReference type="FunFam" id="3.10.110.10:FF:000075">
    <property type="entry name" value="RWD domain-containing protein (Gir2)"/>
    <property type="match status" value="1"/>
</dbReference>
<gene>
    <name evidence="1" type="ORF">GE061_013774</name>
</gene>
<organism evidence="1 2">
    <name type="scientific">Apolygus lucorum</name>
    <name type="common">Small green plant bug</name>
    <name type="synonym">Lygocoris lucorum</name>
    <dbReference type="NCBI Taxonomy" id="248454"/>
    <lineage>
        <taxon>Eukaryota</taxon>
        <taxon>Metazoa</taxon>
        <taxon>Ecdysozoa</taxon>
        <taxon>Arthropoda</taxon>
        <taxon>Hexapoda</taxon>
        <taxon>Insecta</taxon>
        <taxon>Pterygota</taxon>
        <taxon>Neoptera</taxon>
        <taxon>Paraneoptera</taxon>
        <taxon>Hemiptera</taxon>
        <taxon>Heteroptera</taxon>
        <taxon>Panheteroptera</taxon>
        <taxon>Cimicomorpha</taxon>
        <taxon>Miridae</taxon>
        <taxon>Mirini</taxon>
        <taxon>Apolygus</taxon>
    </lineage>
</organism>
<dbReference type="CDD" id="cd23816">
    <property type="entry name" value="RWD_RWDD1"/>
    <property type="match status" value="1"/>
</dbReference>
<accession>A0A6A4KD56</accession>
<dbReference type="InterPro" id="IPR006575">
    <property type="entry name" value="RWD_dom"/>
</dbReference>
<dbReference type="AlphaFoldDB" id="A0A6A4KD56"/>
<evidence type="ECO:0000313" key="1">
    <source>
        <dbReference type="EMBL" id="KAF6210667.1"/>
    </source>
</evidence>
<dbReference type="Gene3D" id="3.10.110.10">
    <property type="entry name" value="Ubiquitin Conjugating Enzyme"/>
    <property type="match status" value="1"/>
</dbReference>
<dbReference type="InterPro" id="IPR032378">
    <property type="entry name" value="ZC3H15/TMA46_C"/>
</dbReference>
<dbReference type="PROSITE" id="PS50908">
    <property type="entry name" value="RWD"/>
    <property type="match status" value="1"/>
</dbReference>
<dbReference type="SUPFAM" id="SSF54495">
    <property type="entry name" value="UBC-like"/>
    <property type="match status" value="1"/>
</dbReference>
<comment type="caution">
    <text evidence="1">The sequence shown here is derived from an EMBL/GenBank/DDBJ whole genome shotgun (WGS) entry which is preliminary data.</text>
</comment>